<proteinExistence type="predicted"/>
<dbReference type="Proteomes" id="UP000308121">
    <property type="component" value="Unassembled WGS sequence"/>
</dbReference>
<name>A0A7Z8K007_9CELL</name>
<protein>
    <submittedName>
        <fullName evidence="1">DUF2599 domain-containing protein</fullName>
    </submittedName>
</protein>
<dbReference type="EMBL" id="SZYE01000038">
    <property type="protein sequence ID" value="TKR24238.1"/>
    <property type="molecule type" value="Genomic_DNA"/>
</dbReference>
<reference evidence="1 2" key="1">
    <citation type="submission" date="2019-05" db="EMBL/GenBank/DDBJ databases">
        <title>Genome sequence of Cellulomonas hominis strain CS1.</title>
        <authorList>
            <person name="Belmont J."/>
            <person name="Maclea K.S."/>
        </authorList>
    </citation>
    <scope>NUCLEOTIDE SEQUENCE [LARGE SCALE GENOMIC DNA]</scope>
    <source>
        <strain evidence="1 2">CS1</strain>
    </source>
</reference>
<dbReference type="OrthoDB" id="4412570at2"/>
<evidence type="ECO:0000313" key="1">
    <source>
        <dbReference type="EMBL" id="TKR24238.1"/>
    </source>
</evidence>
<evidence type="ECO:0000313" key="2">
    <source>
        <dbReference type="Proteomes" id="UP000308121"/>
    </source>
</evidence>
<sequence>MVRDAGGRVLAGLTAPLLDDPAGRTVRVRTSADGAVTWLAEGAAGSGAAGGTVTATFAATAVLDATWRDLADEGGRSLAVEPAAWARHGSLAAEEAVWSALVAAAPEADAQNVRDQLTCHLIGAPDKATWNLEPWRPDVGLLETIGALCNP</sequence>
<comment type="caution">
    <text evidence="1">The sequence shown here is derived from an EMBL/GenBank/DDBJ whole genome shotgun (WGS) entry which is preliminary data.</text>
</comment>
<organism evidence="1 2">
    <name type="scientific">Cellulomonas hominis</name>
    <dbReference type="NCBI Taxonomy" id="156981"/>
    <lineage>
        <taxon>Bacteria</taxon>
        <taxon>Bacillati</taxon>
        <taxon>Actinomycetota</taxon>
        <taxon>Actinomycetes</taxon>
        <taxon>Micrococcales</taxon>
        <taxon>Cellulomonadaceae</taxon>
        <taxon>Cellulomonas</taxon>
    </lineage>
</organism>
<accession>A0A7Z8K007</accession>
<dbReference type="Pfam" id="PF10783">
    <property type="entry name" value="DUF2599"/>
    <property type="match status" value="1"/>
</dbReference>
<gene>
    <name evidence="1" type="ORF">FA014_07125</name>
</gene>
<dbReference type="InterPro" id="IPR019719">
    <property type="entry name" value="DUF2599"/>
</dbReference>
<dbReference type="AlphaFoldDB" id="A0A7Z8K007"/>